<keyword evidence="4" id="KW-1185">Reference proteome</keyword>
<dbReference type="GO" id="GO:0016903">
    <property type="term" value="F:oxidoreductase activity, acting on the aldehyde or oxo group of donors"/>
    <property type="evidence" value="ECO:0007669"/>
    <property type="project" value="InterPro"/>
</dbReference>
<dbReference type="SUPFAM" id="SSF53323">
    <property type="entry name" value="Pyruvate-ferredoxin oxidoreductase, PFOR, domain III"/>
    <property type="match status" value="1"/>
</dbReference>
<dbReference type="Gene3D" id="3.40.920.10">
    <property type="entry name" value="Pyruvate-ferredoxin oxidoreductase, PFOR, domain III"/>
    <property type="match status" value="1"/>
</dbReference>
<dbReference type="EMBL" id="VTOX01000011">
    <property type="protein sequence ID" value="NKE68574.1"/>
    <property type="molecule type" value="Genomic_DNA"/>
</dbReference>
<protein>
    <submittedName>
        <fullName evidence="3">Indolepyruvate oxidoreductase subunit beta</fullName>
    </submittedName>
</protein>
<evidence type="ECO:0000256" key="1">
    <source>
        <dbReference type="ARBA" id="ARBA00023002"/>
    </source>
</evidence>
<evidence type="ECO:0000259" key="2">
    <source>
        <dbReference type="Pfam" id="PF01558"/>
    </source>
</evidence>
<dbReference type="RefSeq" id="WP_168109703.1">
    <property type="nucleotide sequence ID" value="NZ_VTOX01000011.1"/>
</dbReference>
<organism evidence="3 4">
    <name type="scientific">Ramlibacter lithotrophicus</name>
    <dbReference type="NCBI Taxonomy" id="2606681"/>
    <lineage>
        <taxon>Bacteria</taxon>
        <taxon>Pseudomonadati</taxon>
        <taxon>Pseudomonadota</taxon>
        <taxon>Betaproteobacteria</taxon>
        <taxon>Burkholderiales</taxon>
        <taxon>Comamonadaceae</taxon>
        <taxon>Ramlibacter</taxon>
    </lineage>
</organism>
<dbReference type="AlphaFoldDB" id="A0A7X6I8R4"/>
<evidence type="ECO:0000313" key="4">
    <source>
        <dbReference type="Proteomes" id="UP000521868"/>
    </source>
</evidence>
<feature type="domain" description="Pyruvate/ketoisovalerate oxidoreductase catalytic" evidence="2">
    <location>
        <begin position="11"/>
        <end position="189"/>
    </location>
</feature>
<comment type="caution">
    <text evidence="3">The sequence shown here is derived from an EMBL/GenBank/DDBJ whole genome shotgun (WGS) entry which is preliminary data.</text>
</comment>
<dbReference type="PANTHER" id="PTHR43854:SF1">
    <property type="entry name" value="INDOLEPYRUVATE OXIDOREDUCTASE SUBUNIT IORB"/>
    <property type="match status" value="1"/>
</dbReference>
<evidence type="ECO:0000313" key="3">
    <source>
        <dbReference type="EMBL" id="NKE68574.1"/>
    </source>
</evidence>
<dbReference type="InterPro" id="IPR019752">
    <property type="entry name" value="Pyrv/ketoisovalerate_OxRed_cat"/>
</dbReference>
<reference evidence="3 4" key="1">
    <citation type="journal article" date="2020" name="Nature">
        <title>Bacterial chemolithoautotrophy via manganese oxidation.</title>
        <authorList>
            <person name="Yu H."/>
            <person name="Leadbetter J.R."/>
        </authorList>
    </citation>
    <scope>NUCLEOTIDE SEQUENCE [LARGE SCALE GENOMIC DNA]</scope>
    <source>
        <strain evidence="3 4">RBP-1</strain>
    </source>
</reference>
<keyword evidence="1" id="KW-0560">Oxidoreductase</keyword>
<dbReference type="InterPro" id="IPR052198">
    <property type="entry name" value="IorB_Oxidoreductase"/>
</dbReference>
<name>A0A7X6I8R4_9BURK</name>
<dbReference type="PANTHER" id="PTHR43854">
    <property type="entry name" value="INDOLEPYRUVATE OXIDOREDUCTASE SUBUNIT IORB"/>
    <property type="match status" value="1"/>
</dbReference>
<dbReference type="Proteomes" id="UP000521868">
    <property type="component" value="Unassembled WGS sequence"/>
</dbReference>
<sequence>MNSNILVVGVGGQGVMTAAEVLARVALRAGWDACKTEIAGMSQRGGVVSSQVRIGEQVHASEITPGTADVLLALESAEALRWCHWLAPRGRAVVNTLRAVPPVVSSGRATYPDDPVGSVRALGYEASAIDATGIAVGLGDVRLANTVMLGAAASCLPFEAQALLDEVLRRFAGKQALARLNAQAFEAGRAQATLH</sequence>
<proteinExistence type="predicted"/>
<dbReference type="Pfam" id="PF01558">
    <property type="entry name" value="POR"/>
    <property type="match status" value="1"/>
</dbReference>
<accession>A0A7X6I8R4</accession>
<gene>
    <name evidence="3" type="ORF">RAMLITH_22395</name>
</gene>
<keyword evidence="3" id="KW-0670">Pyruvate</keyword>
<dbReference type="InterPro" id="IPR002869">
    <property type="entry name" value="Pyrv_flavodox_OxRed_cen"/>
</dbReference>